<evidence type="ECO:0008006" key="17">
    <source>
        <dbReference type="Google" id="ProtNLM"/>
    </source>
</evidence>
<evidence type="ECO:0000256" key="3">
    <source>
        <dbReference type="ARBA" id="ARBA00007812"/>
    </source>
</evidence>
<evidence type="ECO:0000256" key="4">
    <source>
        <dbReference type="ARBA" id="ARBA00022723"/>
    </source>
</evidence>
<keyword evidence="5" id="KW-0210">Decarboxylase</keyword>
<dbReference type="OrthoDB" id="3970464at2759"/>
<dbReference type="EMBL" id="JAACJO010000003">
    <property type="protein sequence ID" value="KAF5360435.1"/>
    <property type="molecule type" value="Genomic_DNA"/>
</dbReference>
<dbReference type="GO" id="GO:0005829">
    <property type="term" value="C:cytosol"/>
    <property type="evidence" value="ECO:0007669"/>
    <property type="project" value="TreeGrafter"/>
</dbReference>
<evidence type="ECO:0000259" key="14">
    <source>
        <dbReference type="Pfam" id="PF02776"/>
    </source>
</evidence>
<organism evidence="15 16">
    <name type="scientific">Leucocoprinus leucothites</name>
    <dbReference type="NCBI Taxonomy" id="201217"/>
    <lineage>
        <taxon>Eukaryota</taxon>
        <taxon>Fungi</taxon>
        <taxon>Dikarya</taxon>
        <taxon>Basidiomycota</taxon>
        <taxon>Agaricomycotina</taxon>
        <taxon>Agaricomycetes</taxon>
        <taxon>Agaricomycetidae</taxon>
        <taxon>Agaricales</taxon>
        <taxon>Agaricineae</taxon>
        <taxon>Agaricaceae</taxon>
        <taxon>Leucocoprinus</taxon>
    </lineage>
</organism>
<accession>A0A8H5G8Y2</accession>
<feature type="domain" description="Thiamine pyrophosphate enzyme TPP-binding" evidence="13">
    <location>
        <begin position="439"/>
        <end position="562"/>
    </location>
</feature>
<evidence type="ECO:0000256" key="7">
    <source>
        <dbReference type="ARBA" id="ARBA00023052"/>
    </source>
</evidence>
<dbReference type="InterPro" id="IPR047213">
    <property type="entry name" value="TPP_PYR_PDC_IPDC-like"/>
</dbReference>
<evidence type="ECO:0000256" key="1">
    <source>
        <dbReference type="ARBA" id="ARBA00001964"/>
    </source>
</evidence>
<dbReference type="Proteomes" id="UP000559027">
    <property type="component" value="Unassembled WGS sequence"/>
</dbReference>
<evidence type="ECO:0000256" key="9">
    <source>
        <dbReference type="ARBA" id="ARBA00023239"/>
    </source>
</evidence>
<feature type="binding site" evidence="10">
    <location>
        <position position="506"/>
    </location>
    <ligand>
        <name>Mg(2+)</name>
        <dbReference type="ChEBI" id="CHEBI:18420"/>
    </ligand>
</feature>
<dbReference type="InterPro" id="IPR029035">
    <property type="entry name" value="DHS-like_NAD/FAD-binding_dom"/>
</dbReference>
<dbReference type="SUPFAM" id="SSF52518">
    <property type="entry name" value="Thiamin diphosphate-binding fold (THDP-binding)"/>
    <property type="match status" value="2"/>
</dbReference>
<comment type="subcellular location">
    <subcellularLocation>
        <location evidence="2">Mitochondrion</location>
    </subcellularLocation>
</comment>
<comment type="caution">
    <text evidence="15">The sequence shown here is derived from an EMBL/GenBank/DDBJ whole genome shotgun (WGS) entry which is preliminary data.</text>
</comment>
<feature type="domain" description="Thiamine pyrophosphate enzyme N-terminal TPP-binding" evidence="14">
    <location>
        <begin position="35"/>
        <end position="146"/>
    </location>
</feature>
<evidence type="ECO:0000256" key="8">
    <source>
        <dbReference type="ARBA" id="ARBA00023128"/>
    </source>
</evidence>
<dbReference type="FunFam" id="3.40.50.970:FF:000019">
    <property type="entry name" value="Pyruvate decarboxylase isozyme"/>
    <property type="match status" value="1"/>
</dbReference>
<dbReference type="GO" id="GO:0030976">
    <property type="term" value="F:thiamine pyrophosphate binding"/>
    <property type="evidence" value="ECO:0007669"/>
    <property type="project" value="InterPro"/>
</dbReference>
<dbReference type="InterPro" id="IPR012000">
    <property type="entry name" value="Thiamin_PyroP_enz_cen_dom"/>
</dbReference>
<dbReference type="PANTHER" id="PTHR43452">
    <property type="entry name" value="PYRUVATE DECARBOXYLASE"/>
    <property type="match status" value="1"/>
</dbReference>
<dbReference type="GO" id="GO:0004737">
    <property type="term" value="F:pyruvate decarboxylase activity"/>
    <property type="evidence" value="ECO:0007669"/>
    <property type="project" value="TreeGrafter"/>
</dbReference>
<keyword evidence="8" id="KW-0496">Mitochondrion</keyword>
<dbReference type="GO" id="GO:0000949">
    <property type="term" value="P:aromatic amino acid family catabolic process to alcohol via Ehrlich pathway"/>
    <property type="evidence" value="ECO:0007669"/>
    <property type="project" value="TreeGrafter"/>
</dbReference>
<dbReference type="Gene3D" id="3.40.50.1220">
    <property type="entry name" value="TPP-binding domain"/>
    <property type="match status" value="1"/>
</dbReference>
<dbReference type="InterPro" id="IPR012001">
    <property type="entry name" value="Thiamin_PyroP_enz_TPP-bd_dom"/>
</dbReference>
<feature type="binding site" evidence="10">
    <location>
        <position position="504"/>
    </location>
    <ligand>
        <name>Mg(2+)</name>
        <dbReference type="ChEBI" id="CHEBI:18420"/>
    </ligand>
</feature>
<dbReference type="GO" id="GO:0005634">
    <property type="term" value="C:nucleus"/>
    <property type="evidence" value="ECO:0007669"/>
    <property type="project" value="TreeGrafter"/>
</dbReference>
<comment type="cofactor">
    <cofactor evidence="10">
        <name>Mg(2+)</name>
        <dbReference type="ChEBI" id="CHEBI:18420"/>
    </cofactor>
    <text evidence="10">Binds 1 Mg(2+) per subunit.</text>
</comment>
<name>A0A8H5G8Y2_9AGAR</name>
<dbReference type="CDD" id="cd07038">
    <property type="entry name" value="TPP_PYR_PDC_IPDC_like"/>
    <property type="match status" value="1"/>
</dbReference>
<dbReference type="CDD" id="cd02005">
    <property type="entry name" value="TPP_PDC_IPDC"/>
    <property type="match status" value="1"/>
</dbReference>
<dbReference type="PANTHER" id="PTHR43452:SF30">
    <property type="entry name" value="PYRUVATE DECARBOXYLASE ISOZYME 1-RELATED"/>
    <property type="match status" value="1"/>
</dbReference>
<keyword evidence="7 11" id="KW-0786">Thiamine pyrophosphate</keyword>
<keyword evidence="6 10" id="KW-0460">Magnesium</keyword>
<evidence type="ECO:0000313" key="15">
    <source>
        <dbReference type="EMBL" id="KAF5360435.1"/>
    </source>
</evidence>
<evidence type="ECO:0000256" key="5">
    <source>
        <dbReference type="ARBA" id="ARBA00022793"/>
    </source>
</evidence>
<dbReference type="PIRSF" id="PIRSF036565">
    <property type="entry name" value="Pyruvt_ip_decrb"/>
    <property type="match status" value="1"/>
</dbReference>
<dbReference type="SUPFAM" id="SSF52467">
    <property type="entry name" value="DHS-like NAD/FAD-binding domain"/>
    <property type="match status" value="1"/>
</dbReference>
<dbReference type="InterPro" id="IPR012110">
    <property type="entry name" value="PDC/IPDC-like"/>
</dbReference>
<keyword evidence="16" id="KW-1185">Reference proteome</keyword>
<dbReference type="Pfam" id="PF02776">
    <property type="entry name" value="TPP_enzyme_N"/>
    <property type="match status" value="1"/>
</dbReference>
<dbReference type="InterPro" id="IPR029061">
    <property type="entry name" value="THDP-binding"/>
</dbReference>
<gene>
    <name evidence="15" type="ORF">D9756_004751</name>
</gene>
<dbReference type="InterPro" id="IPR047214">
    <property type="entry name" value="TPP_PDC_IPDC"/>
</dbReference>
<evidence type="ECO:0000256" key="6">
    <source>
        <dbReference type="ARBA" id="ARBA00022842"/>
    </source>
</evidence>
<keyword evidence="9" id="KW-0456">Lyase</keyword>
<feature type="domain" description="Thiamine pyrophosphate enzyme central" evidence="12">
    <location>
        <begin position="247"/>
        <end position="349"/>
    </location>
</feature>
<protein>
    <recommendedName>
        <fullName evidence="17">Pyruvate decarboxylase</fullName>
    </recommendedName>
</protein>
<comment type="cofactor">
    <cofactor evidence="1">
        <name>thiamine diphosphate</name>
        <dbReference type="ChEBI" id="CHEBI:58937"/>
    </cofactor>
</comment>
<evidence type="ECO:0000259" key="13">
    <source>
        <dbReference type="Pfam" id="PF02775"/>
    </source>
</evidence>
<dbReference type="GO" id="GO:0000287">
    <property type="term" value="F:magnesium ion binding"/>
    <property type="evidence" value="ECO:0007669"/>
    <property type="project" value="InterPro"/>
</dbReference>
<dbReference type="Pfam" id="PF02775">
    <property type="entry name" value="TPP_enzyme_C"/>
    <property type="match status" value="1"/>
</dbReference>
<proteinExistence type="inferred from homology"/>
<comment type="similarity">
    <text evidence="3 11">Belongs to the TPP enzyme family.</text>
</comment>
<evidence type="ECO:0000256" key="10">
    <source>
        <dbReference type="PIRSR" id="PIRSR036565-2"/>
    </source>
</evidence>
<dbReference type="AlphaFoldDB" id="A0A8H5G8Y2"/>
<dbReference type="FunFam" id="3.40.50.970:FF:000024">
    <property type="entry name" value="Pyruvate decarboxylase isozyme"/>
    <property type="match status" value="1"/>
</dbReference>
<dbReference type="InterPro" id="IPR011766">
    <property type="entry name" value="TPP_enzyme_TPP-bd"/>
</dbReference>
<sequence>MPYKQAVDALKGEVDRLKLEITNLQVTHSAVGNITIGNYILTRLAQLKVTKMFGLPGDFNLGFLDLIEEHPDIDWVGDCNELNAAYAADGYARVKQNSLGVVVTTFGVGELSAMNGIAGAFSEMVPVLHLVGVPSTTQQKNRPILHHTLGDGRYDAYTIASKQFTISQAQLMDKHEAAHQIDHVLVQCITRARPVYMTLPTDMVHQEISGERLKIPLTRHPATNDPQTEEFVLDLIQERVQQAGGDIAILVDACVIRFDVQEEVKEFLKQTGFPVYSTPMGKTAIDEGYNRYGGIYIGTITHPLVKQRVESAKLLLSIGSLKSDFNTGNFSYNIPTRHHIELHSDHTRVQYGLFSGIGMKQLLPKLTERLQHWYPTAIKLPVEPFVNVVPNAQADIPMITHAHFWPRVGQFFLPKDVIVTETGTSNFGILDVPLPEGAKLVSQILWGSIGWSVGSALGAAFAAREVGKERVILFVGEGSLQLTVQELSPMIRHDLKPIIFVLNNSGYTIERYIHGRTRKYNDVDNWKWTSILDTFGANLGKKYQSYMVETRAELDKLLNTPGFGAADKIQLVEVMMPALDAPQALERQAELTGKGNTYAP</sequence>
<reference evidence="15 16" key="1">
    <citation type="journal article" date="2020" name="ISME J.">
        <title>Uncovering the hidden diversity of litter-decomposition mechanisms in mushroom-forming fungi.</title>
        <authorList>
            <person name="Floudas D."/>
            <person name="Bentzer J."/>
            <person name="Ahren D."/>
            <person name="Johansson T."/>
            <person name="Persson P."/>
            <person name="Tunlid A."/>
        </authorList>
    </citation>
    <scope>NUCLEOTIDE SEQUENCE [LARGE SCALE GENOMIC DNA]</scope>
    <source>
        <strain evidence="15 16">CBS 146.42</strain>
    </source>
</reference>
<evidence type="ECO:0000313" key="16">
    <source>
        <dbReference type="Proteomes" id="UP000559027"/>
    </source>
</evidence>
<keyword evidence="4 10" id="KW-0479">Metal-binding</keyword>
<evidence type="ECO:0000259" key="12">
    <source>
        <dbReference type="Pfam" id="PF00205"/>
    </source>
</evidence>
<dbReference type="Gene3D" id="3.40.50.970">
    <property type="match status" value="2"/>
</dbReference>
<dbReference type="Pfam" id="PF00205">
    <property type="entry name" value="TPP_enzyme_M"/>
    <property type="match status" value="1"/>
</dbReference>
<evidence type="ECO:0000256" key="2">
    <source>
        <dbReference type="ARBA" id="ARBA00004173"/>
    </source>
</evidence>
<dbReference type="GO" id="GO:0005739">
    <property type="term" value="C:mitochondrion"/>
    <property type="evidence" value="ECO:0007669"/>
    <property type="project" value="UniProtKB-SubCell"/>
</dbReference>
<evidence type="ECO:0000256" key="11">
    <source>
        <dbReference type="RuleBase" id="RU362132"/>
    </source>
</evidence>